<evidence type="ECO:0000256" key="18">
    <source>
        <dbReference type="PIRSR" id="PIRSR628391-1"/>
    </source>
</evidence>
<dbReference type="InterPro" id="IPR000909">
    <property type="entry name" value="PLipase_C_PInositol-sp_X_dom"/>
</dbReference>
<feature type="domain" description="PH" evidence="24">
    <location>
        <begin position="15"/>
        <end position="123"/>
    </location>
</feature>
<dbReference type="CDD" id="cd08593">
    <property type="entry name" value="PI-PLCc_delta"/>
    <property type="match status" value="1"/>
</dbReference>
<keyword evidence="6 20" id="KW-0479">Metal-binding</keyword>
<protein>
    <recommendedName>
        <fullName evidence="22">Phosphoinositide phospholipase C</fullName>
        <ecNumber evidence="22">3.1.4.11</ecNumber>
    </recommendedName>
</protein>
<feature type="binding site" evidence="20">
    <location>
        <position position="709"/>
    </location>
    <ligand>
        <name>Ca(2+)</name>
        <dbReference type="ChEBI" id="CHEBI:29108"/>
        <label>5</label>
    </ligand>
</feature>
<name>A0A7N6BJQ7_ANATE</name>
<dbReference type="PANTHER" id="PTHR10336">
    <property type="entry name" value="PHOSPHOINOSITIDE-SPECIFIC PHOSPHOLIPASE C FAMILY PROTEIN"/>
    <property type="match status" value="1"/>
</dbReference>
<dbReference type="FunFam" id="3.20.20.190:FF:000020">
    <property type="entry name" value="Phosphoinositide phospholipase C"/>
    <property type="match status" value="1"/>
</dbReference>
<evidence type="ECO:0000256" key="13">
    <source>
        <dbReference type="ARBA" id="ARBA00023136"/>
    </source>
</evidence>
<evidence type="ECO:0000256" key="8">
    <source>
        <dbReference type="ARBA" id="ARBA00022801"/>
    </source>
</evidence>
<dbReference type="SMART" id="SM00233">
    <property type="entry name" value="PH"/>
    <property type="match status" value="1"/>
</dbReference>
<dbReference type="GeneTree" id="ENSGT00940000156180"/>
<dbReference type="InterPro" id="IPR002048">
    <property type="entry name" value="EF_hand_dom"/>
</dbReference>
<dbReference type="GO" id="GO:0035556">
    <property type="term" value="P:intracellular signal transduction"/>
    <property type="evidence" value="ECO:0007669"/>
    <property type="project" value="InterPro"/>
</dbReference>
<feature type="domain" description="C2" evidence="25">
    <location>
        <begin position="611"/>
        <end position="739"/>
    </location>
</feature>
<keyword evidence="12 22" id="KW-0443">Lipid metabolism</keyword>
<dbReference type="PRINTS" id="PR00390">
    <property type="entry name" value="PHPHLIPASEC"/>
</dbReference>
<dbReference type="FunFam" id="2.30.29.30:FF:000088">
    <property type="entry name" value="Phosphoinositide phospholipase C"/>
    <property type="match status" value="1"/>
</dbReference>
<accession>A0A7N6BJQ7</accession>
<evidence type="ECO:0000256" key="2">
    <source>
        <dbReference type="ARBA" id="ARBA00004170"/>
    </source>
</evidence>
<keyword evidence="11 22" id="KW-0442">Lipid degradation</keyword>
<feature type="binding site" evidence="20">
    <location>
        <position position="655"/>
    </location>
    <ligand>
        <name>Ca(2+)</name>
        <dbReference type="ChEBI" id="CHEBI:29108"/>
        <label>4</label>
    </ligand>
</feature>
<evidence type="ECO:0000256" key="21">
    <source>
        <dbReference type="PIRSR" id="PIRSR628391-4"/>
    </source>
</evidence>
<proteinExistence type="predicted"/>
<dbReference type="Proteomes" id="UP000265040">
    <property type="component" value="Chromosome 21"/>
</dbReference>
<comment type="subcellular location">
    <subcellularLocation>
        <location evidence="4">Cytoplasm</location>
    </subcellularLocation>
    <subcellularLocation>
        <location evidence="3">Endoplasmic reticulum</location>
    </subcellularLocation>
    <subcellularLocation>
        <location evidence="2">Membrane</location>
        <topology evidence="2">Peripheral membrane protein</topology>
    </subcellularLocation>
    <subcellularLocation>
        <location evidence="1">Nucleus</location>
    </subcellularLocation>
</comment>
<keyword evidence="13" id="KW-0472">Membrane</keyword>
<evidence type="ECO:0000259" key="24">
    <source>
        <dbReference type="PROSITE" id="PS50003"/>
    </source>
</evidence>
<feature type="binding site" evidence="20">
    <location>
        <position position="653"/>
    </location>
    <ligand>
        <name>Ca(2+)</name>
        <dbReference type="ChEBI" id="CHEBI:29108"/>
        <label>4</label>
    </ligand>
</feature>
<evidence type="ECO:0000259" key="26">
    <source>
        <dbReference type="PROSITE" id="PS50008"/>
    </source>
</evidence>
<evidence type="ECO:0000256" key="1">
    <source>
        <dbReference type="ARBA" id="ARBA00004123"/>
    </source>
</evidence>
<keyword evidence="21" id="KW-0325">Glycoprotein</keyword>
<dbReference type="FunFam" id="1.10.238.10:FF:000005">
    <property type="entry name" value="Phosphoinositide phospholipase C"/>
    <property type="match status" value="1"/>
</dbReference>
<dbReference type="Pfam" id="PF00169">
    <property type="entry name" value="PH"/>
    <property type="match status" value="1"/>
</dbReference>
<dbReference type="Gene3D" id="1.10.238.10">
    <property type="entry name" value="EF-hand"/>
    <property type="match status" value="2"/>
</dbReference>
<feature type="compositionally biased region" description="Acidic residues" evidence="23">
    <location>
        <begin position="463"/>
        <end position="474"/>
    </location>
</feature>
<comment type="catalytic activity">
    <reaction evidence="17">
        <text>a 1,2-diacyl-sn-glycero-3-phospho-(1D-myo-inositol) + H2O = 1D-myo-inositol 1-phosphate + a 1,2-diacyl-sn-glycerol + H(+)</text>
        <dbReference type="Rhea" id="RHEA:43484"/>
        <dbReference type="ChEBI" id="CHEBI:15377"/>
        <dbReference type="ChEBI" id="CHEBI:15378"/>
        <dbReference type="ChEBI" id="CHEBI:17815"/>
        <dbReference type="ChEBI" id="CHEBI:57880"/>
        <dbReference type="ChEBI" id="CHEBI:58433"/>
    </reaction>
    <physiologicalReaction direction="left-to-right" evidence="17">
        <dbReference type="Rhea" id="RHEA:43485"/>
    </physiologicalReaction>
</comment>
<dbReference type="SMART" id="SM00054">
    <property type="entry name" value="EFh"/>
    <property type="match status" value="2"/>
</dbReference>
<evidence type="ECO:0000256" key="11">
    <source>
        <dbReference type="ARBA" id="ARBA00022963"/>
    </source>
</evidence>
<feature type="binding site" evidence="20">
    <location>
        <position position="332"/>
    </location>
    <ligand>
        <name>Ca(2+)</name>
        <dbReference type="ChEBI" id="CHEBI:29108"/>
        <label>3</label>
        <note>catalytic</note>
    </ligand>
</feature>
<dbReference type="GO" id="GO:0005634">
    <property type="term" value="C:nucleus"/>
    <property type="evidence" value="ECO:0007669"/>
    <property type="project" value="UniProtKB-SubCell"/>
</dbReference>
<dbReference type="CDD" id="cd00275">
    <property type="entry name" value="C2_PLC_like"/>
    <property type="match status" value="1"/>
</dbReference>
<feature type="binding site" evidence="20">
    <location>
        <position position="679"/>
    </location>
    <ligand>
        <name>Ca(2+)</name>
        <dbReference type="ChEBI" id="CHEBI:29108"/>
        <label>4</label>
    </ligand>
</feature>
<sequence length="760" mass="86441">MDPEGSCVQDDPDIKVMMAGSTLRKVKSRSWKKQRHFRLLEDGMTIWYKSRWAGKGHSTFSVTEVEAVREGHQSEVLLSIAEEFPADLCFTLVFHGRQGNLDLVADSPEEAQAWIQGVRKLIHKVQTMDEKEWVWDWFQKADKNKDGKMNFKEVRKLLKMMNVDMNEDHALHLFTMADKSESGSLEIEQFVHFYKILTQRDEVWKVFQDYSGDGEKLMLEELENFLMMGQQEGERSAQLAQELIDSYEPSESAQEQGAMSLDGFQKYLCSQEGSIFKPEQRDLHQDMSQPLSHYFISSSHNTYLLEDQLRGQSSLEAYIQALKRGCRCVEVDCWDGSDGEPIVYHGHTLTSKILFKDVISTVKEYAFKVVLCKIISDRQNNHFAVWQASDFPVILSLENHCGVEQQTIMAEHLSQILGDMLLTTVLDGQVPQQLPSPQELKGKILLKAKKIGGLEDCIDETLTDEVSDEEEANGDAESPSAEDPPKSKSKLSKELSDLVLYCKSVHFHGFEQARLHGKCYEMSSFSESKAKRLAKEAGTDFVQYNTRQLSRIYPSGLRTDSSNYNPQDMWNVGCQIVALNFQTAGLEMDLSDGLFRQNGGCGYVLKPDFMRDGNTQFSPEKPEERPDYKPLRLSIQVISGQQLPKVNQKEGSIVDPLVRVEIYGVPQDQAKEETSHINNNGFNPVWNETLNFILHTPELTLVRFVVEDYDKASRNDFIGQFTLPFTCIQAGYRHIHLLSKDGTPIPPSSIFVNISISELT</sequence>
<keyword evidence="29" id="KW-1185">Reference proteome</keyword>
<dbReference type="PROSITE" id="PS50003">
    <property type="entry name" value="PH_DOMAIN"/>
    <property type="match status" value="1"/>
</dbReference>
<feature type="binding site" evidence="20">
    <location>
        <position position="710"/>
    </location>
    <ligand>
        <name>Ca(2+)</name>
        <dbReference type="ChEBI" id="CHEBI:29108"/>
        <label>5</label>
    </ligand>
</feature>
<dbReference type="PROSITE" id="PS50004">
    <property type="entry name" value="C2"/>
    <property type="match status" value="1"/>
</dbReference>
<dbReference type="Gene3D" id="2.60.40.150">
    <property type="entry name" value="C2 domain"/>
    <property type="match status" value="1"/>
</dbReference>
<keyword evidence="15" id="KW-0539">Nucleus</keyword>
<evidence type="ECO:0000256" key="20">
    <source>
        <dbReference type="PIRSR" id="PIRSR628391-3"/>
    </source>
</evidence>
<dbReference type="SUPFAM" id="SSF49562">
    <property type="entry name" value="C2 domain (Calcium/lipid-binding domain, CaLB)"/>
    <property type="match status" value="1"/>
</dbReference>
<dbReference type="Gene3D" id="3.20.20.190">
    <property type="entry name" value="Phosphatidylinositol (PI) phosphodiesterase"/>
    <property type="match status" value="1"/>
</dbReference>
<evidence type="ECO:0000256" key="23">
    <source>
        <dbReference type="SAM" id="MobiDB-lite"/>
    </source>
</evidence>
<dbReference type="InterPro" id="IPR018247">
    <property type="entry name" value="EF_Hand_1_Ca_BS"/>
</dbReference>
<keyword evidence="9" id="KW-0256">Endoplasmic reticulum</keyword>
<dbReference type="PANTHER" id="PTHR10336:SF31">
    <property type="entry name" value="1-PHOSPHATIDYLINOSITOL 4,5-BISPHOSPHATE PHOSPHODIESTERASE DELTA-4"/>
    <property type="match status" value="1"/>
</dbReference>
<dbReference type="Gene3D" id="2.30.29.30">
    <property type="entry name" value="Pleckstrin-homology domain (PH domain)/Phosphotyrosine-binding domain (PTB)"/>
    <property type="match status" value="1"/>
</dbReference>
<evidence type="ECO:0000256" key="17">
    <source>
        <dbReference type="ARBA" id="ARBA00023726"/>
    </source>
</evidence>
<evidence type="ECO:0000256" key="22">
    <source>
        <dbReference type="RuleBase" id="RU361133"/>
    </source>
</evidence>
<evidence type="ECO:0000256" key="12">
    <source>
        <dbReference type="ARBA" id="ARBA00023098"/>
    </source>
</evidence>
<dbReference type="EC" id="3.1.4.11" evidence="22"/>
<feature type="binding site" evidence="19">
    <location>
        <position position="524"/>
    </location>
    <ligand>
        <name>substrate</name>
    </ligand>
</feature>
<dbReference type="SUPFAM" id="SSF47473">
    <property type="entry name" value="EF-hand"/>
    <property type="match status" value="1"/>
</dbReference>
<evidence type="ECO:0000256" key="10">
    <source>
        <dbReference type="ARBA" id="ARBA00022837"/>
    </source>
</evidence>
<keyword evidence="7" id="KW-0677">Repeat</keyword>
<evidence type="ECO:0000256" key="19">
    <source>
        <dbReference type="PIRSR" id="PIRSR628391-2"/>
    </source>
</evidence>
<dbReference type="Pfam" id="PF09279">
    <property type="entry name" value="EF-hand_like"/>
    <property type="match status" value="1"/>
</dbReference>
<dbReference type="SUPFAM" id="SSF51695">
    <property type="entry name" value="PLC-like phosphodiesterases"/>
    <property type="match status" value="1"/>
</dbReference>
<dbReference type="GO" id="GO:0005886">
    <property type="term" value="C:plasma membrane"/>
    <property type="evidence" value="ECO:0007669"/>
    <property type="project" value="TreeGrafter"/>
</dbReference>
<evidence type="ECO:0000259" key="27">
    <source>
        <dbReference type="PROSITE" id="PS50222"/>
    </source>
</evidence>
<evidence type="ECO:0000256" key="15">
    <source>
        <dbReference type="ARBA" id="ARBA00023242"/>
    </source>
</evidence>
<evidence type="ECO:0000256" key="14">
    <source>
        <dbReference type="ARBA" id="ARBA00023224"/>
    </source>
</evidence>
<evidence type="ECO:0000256" key="7">
    <source>
        <dbReference type="ARBA" id="ARBA00022737"/>
    </source>
</evidence>
<evidence type="ECO:0000256" key="9">
    <source>
        <dbReference type="ARBA" id="ARBA00022824"/>
    </source>
</evidence>
<dbReference type="AlphaFoldDB" id="A0A7N6BJQ7"/>
<dbReference type="PROSITE" id="PS50008">
    <property type="entry name" value="PIPLC_Y_DOMAIN"/>
    <property type="match status" value="1"/>
</dbReference>
<organism evidence="28 29">
    <name type="scientific">Anabas testudineus</name>
    <name type="common">Climbing perch</name>
    <name type="synonym">Anthias testudineus</name>
    <dbReference type="NCBI Taxonomy" id="64144"/>
    <lineage>
        <taxon>Eukaryota</taxon>
        <taxon>Metazoa</taxon>
        <taxon>Chordata</taxon>
        <taxon>Craniata</taxon>
        <taxon>Vertebrata</taxon>
        <taxon>Euteleostomi</taxon>
        <taxon>Actinopterygii</taxon>
        <taxon>Neopterygii</taxon>
        <taxon>Teleostei</taxon>
        <taxon>Neoteleostei</taxon>
        <taxon>Acanthomorphata</taxon>
        <taxon>Anabantaria</taxon>
        <taxon>Anabantiformes</taxon>
        <taxon>Anabantoidei</taxon>
        <taxon>Anabantidae</taxon>
        <taxon>Anabas</taxon>
    </lineage>
</organism>
<dbReference type="PROSITE" id="PS50222">
    <property type="entry name" value="EF_HAND_2"/>
    <property type="match status" value="2"/>
</dbReference>
<feature type="binding site" evidence="20">
    <location>
        <position position="330"/>
    </location>
    <ligand>
        <name>Ca(2+)</name>
        <dbReference type="ChEBI" id="CHEBI:29108"/>
        <label>3</label>
        <note>catalytic</note>
    </ligand>
</feature>
<feature type="binding site" evidence="20">
    <location>
        <position position="301"/>
    </location>
    <ligand>
        <name>Ca(2+)</name>
        <dbReference type="ChEBI" id="CHEBI:29108"/>
        <label>3</label>
        <note>catalytic</note>
    </ligand>
</feature>
<dbReference type="InterPro" id="IPR028391">
    <property type="entry name" value="PLC-delta1_cat"/>
</dbReference>
<dbReference type="GO" id="GO:0004435">
    <property type="term" value="F:phosphatidylinositol-4,5-bisphosphate phospholipase C activity"/>
    <property type="evidence" value="ECO:0007669"/>
    <property type="project" value="UniProtKB-EC"/>
</dbReference>
<dbReference type="PROSITE" id="PS50007">
    <property type="entry name" value="PIPLC_X_DOMAIN"/>
    <property type="match status" value="1"/>
</dbReference>
<evidence type="ECO:0000256" key="6">
    <source>
        <dbReference type="ARBA" id="ARBA00022723"/>
    </source>
</evidence>
<dbReference type="Ensembl" id="ENSATET00000040251.2">
    <property type="protein sequence ID" value="ENSATEP00000064826.2"/>
    <property type="gene ID" value="ENSATEG00000009217.3"/>
</dbReference>
<dbReference type="SMART" id="SM00149">
    <property type="entry name" value="PLCYc"/>
    <property type="match status" value="1"/>
</dbReference>
<reference evidence="28" key="3">
    <citation type="submission" date="2025-09" db="UniProtKB">
        <authorList>
            <consortium name="Ensembl"/>
        </authorList>
    </citation>
    <scope>IDENTIFICATION</scope>
</reference>
<reference evidence="28" key="2">
    <citation type="submission" date="2025-08" db="UniProtKB">
        <authorList>
            <consortium name="Ensembl"/>
        </authorList>
    </citation>
    <scope>IDENTIFICATION</scope>
</reference>
<feature type="active site" evidence="18">
    <location>
        <position position="300"/>
    </location>
</feature>
<dbReference type="GO" id="GO:0005509">
    <property type="term" value="F:calcium ion binding"/>
    <property type="evidence" value="ECO:0007669"/>
    <property type="project" value="InterPro"/>
</dbReference>
<dbReference type="SMART" id="SM00148">
    <property type="entry name" value="PLCXc"/>
    <property type="match status" value="1"/>
</dbReference>
<keyword evidence="10 20" id="KW-0106">Calcium</keyword>
<evidence type="ECO:0000256" key="16">
    <source>
        <dbReference type="ARBA" id="ARBA00023674"/>
    </source>
</evidence>
<dbReference type="InterPro" id="IPR011992">
    <property type="entry name" value="EF-hand-dom_pair"/>
</dbReference>
<dbReference type="Pfam" id="PF00168">
    <property type="entry name" value="C2"/>
    <property type="match status" value="1"/>
</dbReference>
<feature type="domain" description="PI-PLC Y-box" evidence="26">
    <location>
        <begin position="495"/>
        <end position="611"/>
    </location>
</feature>
<evidence type="ECO:0000256" key="5">
    <source>
        <dbReference type="ARBA" id="ARBA00022490"/>
    </source>
</evidence>
<dbReference type="InterPro" id="IPR015359">
    <property type="entry name" value="PLC_EF-hand-like"/>
</dbReference>
<feature type="binding site" evidence="20">
    <location>
        <position position="398"/>
    </location>
    <ligand>
        <name>Ca(2+)</name>
        <dbReference type="ChEBI" id="CHEBI:29108"/>
        <label>3</label>
        <note>catalytic</note>
    </ligand>
</feature>
<keyword evidence="14" id="KW-0807">Transducer</keyword>
<dbReference type="GO" id="GO:0016042">
    <property type="term" value="P:lipid catabolic process"/>
    <property type="evidence" value="ECO:0007669"/>
    <property type="project" value="UniProtKB-KW"/>
</dbReference>
<evidence type="ECO:0000259" key="25">
    <source>
        <dbReference type="PROSITE" id="PS50004"/>
    </source>
</evidence>
<dbReference type="SUPFAM" id="SSF50729">
    <property type="entry name" value="PH domain-like"/>
    <property type="match status" value="1"/>
</dbReference>
<dbReference type="InterPro" id="IPR035892">
    <property type="entry name" value="C2_domain_sf"/>
</dbReference>
<feature type="domain" description="EF-hand" evidence="27">
    <location>
        <begin position="129"/>
        <end position="164"/>
    </location>
</feature>
<dbReference type="InterPro" id="IPR000008">
    <property type="entry name" value="C2_dom"/>
</dbReference>
<dbReference type="GO" id="GO:0005783">
    <property type="term" value="C:endoplasmic reticulum"/>
    <property type="evidence" value="ECO:0007669"/>
    <property type="project" value="UniProtKB-SubCell"/>
</dbReference>
<dbReference type="Pfam" id="PF00388">
    <property type="entry name" value="PI-PLC-X"/>
    <property type="match status" value="1"/>
</dbReference>
<feature type="binding site" evidence="20">
    <location>
        <position position="708"/>
    </location>
    <ligand>
        <name>Ca(2+)</name>
        <dbReference type="ChEBI" id="CHEBI:29108"/>
        <label>5</label>
    </ligand>
</feature>
<feature type="binding site" evidence="19">
    <location>
        <position position="449"/>
    </location>
    <ligand>
        <name>substrate</name>
    </ligand>
</feature>
<keyword evidence="5" id="KW-0963">Cytoplasm</keyword>
<feature type="binding site" evidence="19">
    <location>
        <position position="447"/>
    </location>
    <ligand>
        <name>substrate</name>
    </ligand>
</feature>
<reference evidence="28" key="1">
    <citation type="submission" date="2021-04" db="EMBL/GenBank/DDBJ databases">
        <authorList>
            <consortium name="Wellcome Sanger Institute Data Sharing"/>
        </authorList>
    </citation>
    <scope>NUCLEOTIDE SEQUENCE [LARGE SCALE GENOMIC DNA]</scope>
</reference>
<dbReference type="SMART" id="SM00239">
    <property type="entry name" value="C2"/>
    <property type="match status" value="1"/>
</dbReference>
<feature type="region of interest" description="Disordered" evidence="23">
    <location>
        <begin position="463"/>
        <end position="489"/>
    </location>
</feature>
<dbReference type="PROSITE" id="PS00018">
    <property type="entry name" value="EF_HAND_1"/>
    <property type="match status" value="1"/>
</dbReference>
<dbReference type="InterPro" id="IPR001192">
    <property type="entry name" value="PI-PLC_fam"/>
</dbReference>
<comment type="cofactor">
    <cofactor evidence="20">
        <name>Ca(2+)</name>
        <dbReference type="ChEBI" id="CHEBI:29108"/>
    </cofactor>
    <text evidence="20">Binds 3 Ca(2+) ions per subunit. Two of the Ca(2+) ions are bound to the C2 domain.</text>
</comment>
<feature type="glycosylation site" description="O-linked (GlcNAc) serine" evidence="21">
    <location>
        <position position="180"/>
    </location>
</feature>
<dbReference type="InterPro" id="IPR001849">
    <property type="entry name" value="PH_domain"/>
</dbReference>
<feature type="active site" evidence="18">
    <location>
        <position position="345"/>
    </location>
</feature>
<comment type="catalytic activity">
    <reaction evidence="16">
        <text>a 1,2-diacyl-sn-glycero-3-phospho-(1D-myo-inositol-4,5-bisphosphate) + H2O = 1D-myo-inositol 1,4,5-trisphosphate + a 1,2-diacyl-sn-glycerol + H(+)</text>
        <dbReference type="Rhea" id="RHEA:33179"/>
        <dbReference type="ChEBI" id="CHEBI:15377"/>
        <dbReference type="ChEBI" id="CHEBI:15378"/>
        <dbReference type="ChEBI" id="CHEBI:17815"/>
        <dbReference type="ChEBI" id="CHEBI:58456"/>
        <dbReference type="ChEBI" id="CHEBI:203600"/>
        <dbReference type="EC" id="3.1.4.11"/>
    </reaction>
    <physiologicalReaction direction="left-to-right" evidence="16">
        <dbReference type="Rhea" id="RHEA:33180"/>
    </physiologicalReaction>
</comment>
<feature type="binding site" evidence="19">
    <location>
        <position position="551"/>
    </location>
    <ligand>
        <name>substrate</name>
    </ligand>
</feature>
<evidence type="ECO:0000313" key="29">
    <source>
        <dbReference type="Proteomes" id="UP000265040"/>
    </source>
</evidence>
<dbReference type="InterPro" id="IPR011993">
    <property type="entry name" value="PH-like_dom_sf"/>
</dbReference>
<dbReference type="Pfam" id="PF00387">
    <property type="entry name" value="PI-PLC-Y"/>
    <property type="match status" value="1"/>
</dbReference>
<keyword evidence="8 22" id="KW-0378">Hydrolase</keyword>
<evidence type="ECO:0000313" key="28">
    <source>
        <dbReference type="Ensembl" id="ENSATEP00000064826.2"/>
    </source>
</evidence>
<dbReference type="FunFam" id="2.60.40.150:FF:000058">
    <property type="entry name" value="Phosphoinositide phospholipase C"/>
    <property type="match status" value="1"/>
</dbReference>
<feature type="domain" description="EF-hand" evidence="27">
    <location>
        <begin position="165"/>
        <end position="200"/>
    </location>
</feature>
<dbReference type="InterPro" id="IPR017946">
    <property type="entry name" value="PLC-like_Pdiesterase_TIM-brl"/>
</dbReference>
<evidence type="ECO:0000256" key="4">
    <source>
        <dbReference type="ARBA" id="ARBA00004496"/>
    </source>
</evidence>
<dbReference type="InterPro" id="IPR001711">
    <property type="entry name" value="PLipase_C_Pinositol-sp_Y"/>
</dbReference>
<evidence type="ECO:0000256" key="3">
    <source>
        <dbReference type="ARBA" id="ARBA00004240"/>
    </source>
</evidence>